<comment type="caution">
    <text evidence="1">The sequence shown here is derived from an EMBL/GenBank/DDBJ whole genome shotgun (WGS) entry which is preliminary data.</text>
</comment>
<keyword evidence="2" id="KW-1185">Reference proteome</keyword>
<accession>A0AAV0W8L3</accession>
<organism evidence="1 2">
    <name type="scientific">Macrosiphum euphorbiae</name>
    <name type="common">potato aphid</name>
    <dbReference type="NCBI Taxonomy" id="13131"/>
    <lineage>
        <taxon>Eukaryota</taxon>
        <taxon>Metazoa</taxon>
        <taxon>Ecdysozoa</taxon>
        <taxon>Arthropoda</taxon>
        <taxon>Hexapoda</taxon>
        <taxon>Insecta</taxon>
        <taxon>Pterygota</taxon>
        <taxon>Neoptera</taxon>
        <taxon>Paraneoptera</taxon>
        <taxon>Hemiptera</taxon>
        <taxon>Sternorrhyncha</taxon>
        <taxon>Aphidomorpha</taxon>
        <taxon>Aphidoidea</taxon>
        <taxon>Aphididae</taxon>
        <taxon>Macrosiphini</taxon>
        <taxon>Macrosiphum</taxon>
    </lineage>
</organism>
<dbReference type="EMBL" id="CARXXK010000001">
    <property type="protein sequence ID" value="CAI6352082.1"/>
    <property type="molecule type" value="Genomic_DNA"/>
</dbReference>
<gene>
    <name evidence="1" type="ORF">MEUPH1_LOCUS8370</name>
</gene>
<reference evidence="1 2" key="1">
    <citation type="submission" date="2023-01" db="EMBL/GenBank/DDBJ databases">
        <authorList>
            <person name="Whitehead M."/>
        </authorList>
    </citation>
    <scope>NUCLEOTIDE SEQUENCE [LARGE SCALE GENOMIC DNA]</scope>
</reference>
<sequence>MYPHVATTSSGNPRPRAEDIGSANVIHLGIHHSEPRLTPWWRRIHGVSPGRITLVLPITAATALQICTASPFSDSSTGCPGSA</sequence>
<proteinExistence type="predicted"/>
<evidence type="ECO:0000313" key="2">
    <source>
        <dbReference type="Proteomes" id="UP001160148"/>
    </source>
</evidence>
<protein>
    <submittedName>
        <fullName evidence="1">Uncharacterized protein</fullName>
    </submittedName>
</protein>
<evidence type="ECO:0000313" key="1">
    <source>
        <dbReference type="EMBL" id="CAI6352082.1"/>
    </source>
</evidence>
<dbReference type="Proteomes" id="UP001160148">
    <property type="component" value="Unassembled WGS sequence"/>
</dbReference>
<dbReference type="AlphaFoldDB" id="A0AAV0W8L3"/>
<name>A0AAV0W8L3_9HEMI</name>